<comment type="caution">
    <text evidence="2">The sequence shown here is derived from an EMBL/GenBank/DDBJ whole genome shotgun (WGS) entry which is preliminary data.</text>
</comment>
<reference evidence="1 3" key="1">
    <citation type="submission" date="2017-03" db="EMBL/GenBank/DDBJ databases">
        <title>Genome analysis of strain PAMC 26510.</title>
        <authorList>
            <person name="Oh H.-M."/>
            <person name="Yang J.-A."/>
        </authorList>
    </citation>
    <scope>NUCLEOTIDE SEQUENCE [LARGE SCALE GENOMIC DNA]</scope>
    <source>
        <strain evidence="1 3">PAMC 26510</strain>
    </source>
</reference>
<sequence length="44" mass="4573">MFLSLCTPASSPAEIETGIVGLSGASSHPAKRARRLLHTLAVIL</sequence>
<dbReference type="EMBL" id="NBTZ01000022">
    <property type="protein sequence ID" value="OTP78818.1"/>
    <property type="molecule type" value="Genomic_DNA"/>
</dbReference>
<organism evidence="2 4">
    <name type="scientific">Caballeronia sordidicola</name>
    <name type="common">Burkholderia sordidicola</name>
    <dbReference type="NCBI Taxonomy" id="196367"/>
    <lineage>
        <taxon>Bacteria</taxon>
        <taxon>Pseudomonadati</taxon>
        <taxon>Pseudomonadota</taxon>
        <taxon>Betaproteobacteria</taxon>
        <taxon>Burkholderiales</taxon>
        <taxon>Burkholderiaceae</taxon>
        <taxon>Caballeronia</taxon>
    </lineage>
</organism>
<evidence type="ECO:0000313" key="1">
    <source>
        <dbReference type="EMBL" id="OTP74238.1"/>
    </source>
</evidence>
<name>A0A242N581_CABSO</name>
<dbReference type="Proteomes" id="UP000195221">
    <property type="component" value="Unassembled WGS sequence"/>
</dbReference>
<protein>
    <submittedName>
        <fullName evidence="2">Uncharacterized protein</fullName>
    </submittedName>
</protein>
<gene>
    <name evidence="1" type="ORF">PAMC26510_17070</name>
    <name evidence="2" type="ORF">PAMC26577_04265</name>
</gene>
<evidence type="ECO:0000313" key="4">
    <source>
        <dbReference type="Proteomes" id="UP000195221"/>
    </source>
</evidence>
<evidence type="ECO:0000313" key="2">
    <source>
        <dbReference type="EMBL" id="OTP78818.1"/>
    </source>
</evidence>
<evidence type="ECO:0000313" key="3">
    <source>
        <dbReference type="Proteomes" id="UP000194546"/>
    </source>
</evidence>
<dbReference type="EMBL" id="NBTY01000089">
    <property type="protein sequence ID" value="OTP74238.1"/>
    <property type="molecule type" value="Genomic_DNA"/>
</dbReference>
<reference evidence="2 4" key="2">
    <citation type="submission" date="2017-03" db="EMBL/GenBank/DDBJ databases">
        <title>Genome analysis of strain PAMC 26577.</title>
        <authorList>
            <person name="Oh H.-M."/>
            <person name="Yang J.-A."/>
        </authorList>
    </citation>
    <scope>NUCLEOTIDE SEQUENCE [LARGE SCALE GENOMIC DNA]</scope>
    <source>
        <strain evidence="2 4">PAMC 26577</strain>
    </source>
</reference>
<dbReference type="AlphaFoldDB" id="A0A242N581"/>
<accession>A0A242N581</accession>
<dbReference type="Proteomes" id="UP000194546">
    <property type="component" value="Unassembled WGS sequence"/>
</dbReference>
<proteinExistence type="predicted"/>